<dbReference type="SUPFAM" id="SSF50969">
    <property type="entry name" value="YVTN repeat-like/Quinoprotein amine dehydrogenase"/>
    <property type="match status" value="1"/>
</dbReference>
<organism evidence="2 3">
    <name type="scientific">Nocardioides deserti</name>
    <dbReference type="NCBI Taxonomy" id="1588644"/>
    <lineage>
        <taxon>Bacteria</taxon>
        <taxon>Bacillati</taxon>
        <taxon>Actinomycetota</taxon>
        <taxon>Actinomycetes</taxon>
        <taxon>Propionibacteriales</taxon>
        <taxon>Nocardioidaceae</taxon>
        <taxon>Nocardioides</taxon>
    </lineage>
</organism>
<evidence type="ECO:0008006" key="4">
    <source>
        <dbReference type="Google" id="ProtNLM"/>
    </source>
</evidence>
<comment type="caution">
    <text evidence="2">The sequence shown here is derived from an EMBL/GenBank/DDBJ whole genome shotgun (WGS) entry which is preliminary data.</text>
</comment>
<keyword evidence="1" id="KW-1133">Transmembrane helix</keyword>
<feature type="transmembrane region" description="Helical" evidence="1">
    <location>
        <begin position="44"/>
        <end position="62"/>
    </location>
</feature>
<dbReference type="Proteomes" id="UP000604001">
    <property type="component" value="Unassembled WGS sequence"/>
</dbReference>
<accession>A0ABR6UBC6</accession>
<proteinExistence type="predicted"/>
<keyword evidence="1" id="KW-0812">Transmembrane</keyword>
<dbReference type="RefSeq" id="WP_186346364.1">
    <property type="nucleotide sequence ID" value="NZ_BMMR01000004.1"/>
</dbReference>
<reference evidence="2 3" key="1">
    <citation type="submission" date="2020-08" db="EMBL/GenBank/DDBJ databases">
        <title>novel species in genus Nocardioides.</title>
        <authorList>
            <person name="Zhang G."/>
        </authorList>
    </citation>
    <scope>NUCLEOTIDE SEQUENCE [LARGE SCALE GENOMIC DNA]</scope>
    <source>
        <strain evidence="2 3">SC8A-24</strain>
    </source>
</reference>
<keyword evidence="1" id="KW-0472">Membrane</keyword>
<evidence type="ECO:0000313" key="2">
    <source>
        <dbReference type="EMBL" id="MBC2961121.1"/>
    </source>
</evidence>
<keyword evidence="3" id="KW-1185">Reference proteome</keyword>
<dbReference type="EMBL" id="JACMYC010000006">
    <property type="protein sequence ID" value="MBC2961121.1"/>
    <property type="molecule type" value="Genomic_DNA"/>
</dbReference>
<name>A0ABR6UBC6_9ACTN</name>
<evidence type="ECO:0000256" key="1">
    <source>
        <dbReference type="SAM" id="Phobius"/>
    </source>
</evidence>
<protein>
    <recommendedName>
        <fullName evidence="4">WD40 repeat domain-containing protein</fullName>
    </recommendedName>
</protein>
<gene>
    <name evidence="2" type="ORF">H7344_12525</name>
</gene>
<evidence type="ECO:0000313" key="3">
    <source>
        <dbReference type="Proteomes" id="UP000604001"/>
    </source>
</evidence>
<sequence>MTDRTEERLEQGLRSRADVLTEAPLTLAHVKATARTIRRRRRSVGAGVAAALVAAVLLPLGLGGGDDTAVVPAPQPAVAPTGWLTDGTVHLLDGTEVPLGGVSEVRAWAPLGEGYVAAGTRQGAEVVSLHDADGSLETTWPATGPASFVVDDDGRHAAWVLDTGEPVLLDAASGEIERLSSAGLGRRPRPVGIAGTCPDECGVVLADGSGSTYLVPADGAAEPFLPKIPQVVALSPDDSLVAGLVGPAPDDIHSCGGVWSAGSGQAAWEDCNDNQYLFSPDSRYVATTFAEGLGPNSLRLKDAATGVLVHEMRRVDWMPEHVWVDDEHVLVNVQRGTEWSLVRIGVDRTEEVLAGPAPGVDEEKWGMPVSPYLLPTGP</sequence>
<dbReference type="InterPro" id="IPR011044">
    <property type="entry name" value="Quino_amine_DH_bsu"/>
</dbReference>